<keyword evidence="3" id="KW-0067">ATP-binding</keyword>
<protein>
    <submittedName>
        <fullName evidence="3">ATP-binding protein</fullName>
    </submittedName>
</protein>
<keyword evidence="1" id="KW-1133">Transmembrane helix</keyword>
<feature type="transmembrane region" description="Helical" evidence="1">
    <location>
        <begin position="63"/>
        <end position="80"/>
    </location>
</feature>
<feature type="transmembrane region" description="Helical" evidence="1">
    <location>
        <begin position="177"/>
        <end position="196"/>
    </location>
</feature>
<gene>
    <name evidence="3" type="ORF">EHV15_32475</name>
</gene>
<proteinExistence type="predicted"/>
<organism evidence="3 4">
    <name type="scientific">Paenibacillus oralis</name>
    <dbReference type="NCBI Taxonomy" id="2490856"/>
    <lineage>
        <taxon>Bacteria</taxon>
        <taxon>Bacillati</taxon>
        <taxon>Bacillota</taxon>
        <taxon>Bacilli</taxon>
        <taxon>Bacillales</taxon>
        <taxon>Paenibacillaceae</taxon>
        <taxon>Paenibacillus</taxon>
    </lineage>
</organism>
<dbReference type="AlphaFoldDB" id="A0A3P3U9T7"/>
<dbReference type="GO" id="GO:0042802">
    <property type="term" value="F:identical protein binding"/>
    <property type="evidence" value="ECO:0007669"/>
    <property type="project" value="TreeGrafter"/>
</dbReference>
<evidence type="ECO:0000256" key="1">
    <source>
        <dbReference type="SAM" id="Phobius"/>
    </source>
</evidence>
<dbReference type="Proteomes" id="UP000267017">
    <property type="component" value="Unassembled WGS sequence"/>
</dbReference>
<comment type="caution">
    <text evidence="3">The sequence shown here is derived from an EMBL/GenBank/DDBJ whole genome shotgun (WGS) entry which is preliminary data.</text>
</comment>
<feature type="domain" description="Sensor histidine kinase NatK-like C-terminal" evidence="2">
    <location>
        <begin position="319"/>
        <end position="420"/>
    </location>
</feature>
<dbReference type="OrthoDB" id="9813149at2"/>
<feature type="transmembrane region" description="Helical" evidence="1">
    <location>
        <begin position="92"/>
        <end position="109"/>
    </location>
</feature>
<keyword evidence="1" id="KW-0472">Membrane</keyword>
<feature type="transmembrane region" description="Helical" evidence="1">
    <location>
        <begin position="115"/>
        <end position="133"/>
    </location>
</feature>
<dbReference type="InterPro" id="IPR032834">
    <property type="entry name" value="NatK-like_C"/>
</dbReference>
<dbReference type="RefSeq" id="WP_128634897.1">
    <property type="nucleotide sequence ID" value="NZ_RRCN01000001.1"/>
</dbReference>
<name>A0A3P3U9T7_9BACL</name>
<dbReference type="SUPFAM" id="SSF55874">
    <property type="entry name" value="ATPase domain of HSP90 chaperone/DNA topoisomerase II/histidine kinase"/>
    <property type="match status" value="1"/>
</dbReference>
<feature type="transmembrane region" description="Helical" evidence="1">
    <location>
        <begin position="145"/>
        <end position="165"/>
    </location>
</feature>
<dbReference type="PANTHER" id="PTHR40448:SF1">
    <property type="entry name" value="TWO-COMPONENT SENSOR HISTIDINE KINASE"/>
    <property type="match status" value="1"/>
</dbReference>
<evidence type="ECO:0000313" key="3">
    <source>
        <dbReference type="EMBL" id="RRJ67117.1"/>
    </source>
</evidence>
<accession>A0A3P3U9T7</accession>
<dbReference type="EMBL" id="RRCN01000001">
    <property type="protein sequence ID" value="RRJ67117.1"/>
    <property type="molecule type" value="Genomic_DNA"/>
</dbReference>
<sequence>MNNNIFMEELFYIVTFPLLLPIIHYFYSHFFFCRIENKFQIALLYSLYFGCHLTLYFSSWPGSVLLTINTGLIAILSFLYRGNLKWRMCTALFIMALILLSDAIMQPVYSTSGYIMTLFLSKLLMLMLVYISVRISHAFGEGSLSGWYWVVLFCCPFISILGIVQLSANQLFRTSPILIPLVSSGLLLINFLIFVLSDRILCVQSAQSKNQLLEQQNTYYINQFQLIKERHEESSTFQHDFKNILLGLRAQLQSGEDDISIKEIDKLLGNVENPSGICNSGNLIIDSIISYKAQVTKRYDIPFFIDLNIPSGLELDTTVISVILGNGLDNAIEACKAKTNIDRYIKLQMHYLNDSLFMRIQNPYVHEIRMNTYGEFFSTKSNAHSRIGIGLKSIKKIVDDSRGLVDVSYSNRLFQLEIVLFNVIIPETTEPKEIRR</sequence>
<keyword evidence="1" id="KW-0812">Transmembrane</keyword>
<keyword evidence="4" id="KW-1185">Reference proteome</keyword>
<feature type="transmembrane region" description="Helical" evidence="1">
    <location>
        <begin position="39"/>
        <end position="57"/>
    </location>
</feature>
<dbReference type="InterPro" id="IPR036890">
    <property type="entry name" value="HATPase_C_sf"/>
</dbReference>
<dbReference type="Gene3D" id="3.30.565.10">
    <property type="entry name" value="Histidine kinase-like ATPase, C-terminal domain"/>
    <property type="match status" value="1"/>
</dbReference>
<evidence type="ECO:0000259" key="2">
    <source>
        <dbReference type="Pfam" id="PF14501"/>
    </source>
</evidence>
<dbReference type="PANTHER" id="PTHR40448">
    <property type="entry name" value="TWO-COMPONENT SENSOR HISTIDINE KINASE"/>
    <property type="match status" value="1"/>
</dbReference>
<feature type="transmembrane region" description="Helical" evidence="1">
    <location>
        <begin position="12"/>
        <end position="32"/>
    </location>
</feature>
<evidence type="ECO:0000313" key="4">
    <source>
        <dbReference type="Proteomes" id="UP000267017"/>
    </source>
</evidence>
<dbReference type="GO" id="GO:0005524">
    <property type="term" value="F:ATP binding"/>
    <property type="evidence" value="ECO:0007669"/>
    <property type="project" value="UniProtKB-KW"/>
</dbReference>
<keyword evidence="3" id="KW-0547">Nucleotide-binding</keyword>
<dbReference type="Pfam" id="PF14501">
    <property type="entry name" value="HATPase_c_5"/>
    <property type="match status" value="1"/>
</dbReference>
<dbReference type="CDD" id="cd16935">
    <property type="entry name" value="HATPase_AgrC-ComD-like"/>
    <property type="match status" value="1"/>
</dbReference>
<reference evidence="3 4" key="1">
    <citation type="submission" date="2018-11" db="EMBL/GenBank/DDBJ databases">
        <title>Genome sequencing of Paenibacillus sp. KCOM 3021 (= ChDC PVNT-B20).</title>
        <authorList>
            <person name="Kook J.-K."/>
            <person name="Park S.-N."/>
            <person name="Lim Y.K."/>
        </authorList>
    </citation>
    <scope>NUCLEOTIDE SEQUENCE [LARGE SCALE GENOMIC DNA]</scope>
    <source>
        <strain evidence="3 4">KCOM 3021</strain>
    </source>
</reference>